<evidence type="ECO:0000259" key="2">
    <source>
        <dbReference type="SMART" id="SM00014"/>
    </source>
</evidence>
<dbReference type="PANTHER" id="PTHR14969">
    <property type="entry name" value="SPHINGOSINE-1-PHOSPHATE PHOSPHOHYDROLASE"/>
    <property type="match status" value="1"/>
</dbReference>
<proteinExistence type="predicted"/>
<dbReference type="InterPro" id="IPR000326">
    <property type="entry name" value="PAP2/HPO"/>
</dbReference>
<feature type="transmembrane region" description="Helical" evidence="1">
    <location>
        <begin position="161"/>
        <end position="181"/>
    </location>
</feature>
<dbReference type="SMART" id="SM00014">
    <property type="entry name" value="acidPPc"/>
    <property type="match status" value="1"/>
</dbReference>
<dbReference type="AlphaFoldDB" id="A0A6A7WAY0"/>
<dbReference type="InterPro" id="IPR036938">
    <property type="entry name" value="PAP2/HPO_sf"/>
</dbReference>
<feature type="transmembrane region" description="Helical" evidence="1">
    <location>
        <begin position="28"/>
        <end position="50"/>
    </location>
</feature>
<gene>
    <name evidence="3" type="ORF">F7D20_06690</name>
</gene>
<protein>
    <submittedName>
        <fullName evidence="3">Phosphatase PAP2 family protein</fullName>
    </submittedName>
</protein>
<accession>A0A6A7WAY0</accession>
<feature type="transmembrane region" description="Helical" evidence="1">
    <location>
        <begin position="111"/>
        <end position="130"/>
    </location>
</feature>
<dbReference type="Pfam" id="PF01569">
    <property type="entry name" value="PAP2"/>
    <property type="match status" value="1"/>
</dbReference>
<reference evidence="3 4" key="1">
    <citation type="submission" date="2019-09" db="EMBL/GenBank/DDBJ databases">
        <title>Distinct polysaccharide growth profiles of human intestinal Prevotella copri isolates.</title>
        <authorList>
            <person name="Fehlner-Peach H."/>
            <person name="Magnabosco C."/>
            <person name="Raghavan V."/>
            <person name="Scher J.U."/>
            <person name="Tett A."/>
            <person name="Cox L.M."/>
            <person name="Gottsegen C."/>
            <person name="Watters A."/>
            <person name="Wiltshire- Gordon J.D."/>
            <person name="Segata N."/>
            <person name="Bonneau R."/>
            <person name="Littman D.R."/>
        </authorList>
    </citation>
    <scope>NUCLEOTIDE SEQUENCE [LARGE SCALE GENOMIC DNA]</scope>
    <source>
        <strain evidence="4">iAQ1173</strain>
    </source>
</reference>
<organism evidence="3 4">
    <name type="scientific">Segatella copri</name>
    <dbReference type="NCBI Taxonomy" id="165179"/>
    <lineage>
        <taxon>Bacteria</taxon>
        <taxon>Pseudomonadati</taxon>
        <taxon>Bacteroidota</taxon>
        <taxon>Bacteroidia</taxon>
        <taxon>Bacteroidales</taxon>
        <taxon>Prevotellaceae</taxon>
        <taxon>Segatella</taxon>
    </lineage>
</organism>
<keyword evidence="1" id="KW-0472">Membrane</keyword>
<name>A0A6A7WAY0_9BACT</name>
<evidence type="ECO:0000313" key="4">
    <source>
        <dbReference type="Proteomes" id="UP000384372"/>
    </source>
</evidence>
<feature type="transmembrane region" description="Helical" evidence="1">
    <location>
        <begin position="137"/>
        <end position="155"/>
    </location>
</feature>
<dbReference type="Gene3D" id="1.20.144.10">
    <property type="entry name" value="Phosphatidic acid phosphatase type 2/haloperoxidase"/>
    <property type="match status" value="1"/>
</dbReference>
<feature type="domain" description="Phosphatidic acid phosphatase type 2/haloperoxidase" evidence="2">
    <location>
        <begin position="59"/>
        <end position="178"/>
    </location>
</feature>
<sequence>MMFVSCLLTDLEVLHFFNGSDNLFIDQLALVLTSGLTWIPLYLTLFYIIVRNNETMAQIGLAVMGALVCVALSEGITDGVVKPLVERWRPNNDPILKYSIQVVGNLRGSGYSFFSAHAANTMSIAMFFSLLMRGKRLAIALFSWSLLNCWTRLYLGMHYPSDILCGLLVGAVIGVVCYIGYLKLYYKVSPHITYISDQYTPTGYDHDDIDKILCILAFTLVYAFLRAIVMAGGV</sequence>
<dbReference type="SUPFAM" id="SSF48317">
    <property type="entry name" value="Acid phosphatase/Vanadium-dependent haloperoxidase"/>
    <property type="match status" value="1"/>
</dbReference>
<keyword evidence="1" id="KW-1133">Transmembrane helix</keyword>
<comment type="caution">
    <text evidence="3">The sequence shown here is derived from an EMBL/GenBank/DDBJ whole genome shotgun (WGS) entry which is preliminary data.</text>
</comment>
<evidence type="ECO:0000256" key="1">
    <source>
        <dbReference type="SAM" id="Phobius"/>
    </source>
</evidence>
<feature type="transmembrane region" description="Helical" evidence="1">
    <location>
        <begin position="57"/>
        <end position="76"/>
    </location>
</feature>
<dbReference type="Proteomes" id="UP000384372">
    <property type="component" value="Unassembled WGS sequence"/>
</dbReference>
<feature type="transmembrane region" description="Helical" evidence="1">
    <location>
        <begin position="212"/>
        <end position="232"/>
    </location>
</feature>
<evidence type="ECO:0000313" key="3">
    <source>
        <dbReference type="EMBL" id="MQP11653.1"/>
    </source>
</evidence>
<dbReference type="EMBL" id="VZAD01000057">
    <property type="protein sequence ID" value="MQP11653.1"/>
    <property type="molecule type" value="Genomic_DNA"/>
</dbReference>
<keyword evidence="1" id="KW-0812">Transmembrane</keyword>
<dbReference type="OrthoDB" id="9789113at2"/>
<keyword evidence="4" id="KW-1185">Reference proteome</keyword>
<dbReference type="PANTHER" id="PTHR14969:SF13">
    <property type="entry name" value="AT30094P"/>
    <property type="match status" value="1"/>
</dbReference>